<keyword evidence="2" id="KW-0560">Oxidoreductase</keyword>
<dbReference type="GO" id="GO:0045454">
    <property type="term" value="P:cell redox homeostasis"/>
    <property type="evidence" value="ECO:0007669"/>
    <property type="project" value="TreeGrafter"/>
</dbReference>
<dbReference type="GO" id="GO:0042744">
    <property type="term" value="P:hydrogen peroxide catabolic process"/>
    <property type="evidence" value="ECO:0007669"/>
    <property type="project" value="TreeGrafter"/>
</dbReference>
<feature type="domain" description="Alkyl hydroperoxide reductase subunit C/ Thiol specific antioxidant" evidence="4">
    <location>
        <begin position="15"/>
        <end position="56"/>
    </location>
</feature>
<dbReference type="PANTHER" id="PTHR10681">
    <property type="entry name" value="THIOREDOXIN PEROXIDASE"/>
    <property type="match status" value="1"/>
</dbReference>
<comment type="similarity">
    <text evidence="1">Belongs to the peroxiredoxin family. AhpC/Prx1 subfamily.</text>
</comment>
<reference evidence="5 6" key="1">
    <citation type="submission" date="2019-07" db="EMBL/GenBank/DDBJ databases">
        <title>Genomic Encyclopedia of Type Strains, Phase I: the one thousand microbial genomes (KMG-I) project.</title>
        <authorList>
            <person name="Kyrpides N."/>
        </authorList>
    </citation>
    <scope>NUCLEOTIDE SEQUENCE [LARGE SCALE GENOMIC DNA]</scope>
    <source>
        <strain evidence="5 6">DSM 16647</strain>
    </source>
</reference>
<accession>A0A5S5APL7</accession>
<dbReference type="Pfam" id="PF00578">
    <property type="entry name" value="AhpC-TSA"/>
    <property type="match status" value="1"/>
</dbReference>
<dbReference type="InterPro" id="IPR050217">
    <property type="entry name" value="Peroxiredoxin"/>
</dbReference>
<dbReference type="Proteomes" id="UP000322294">
    <property type="component" value="Unassembled WGS sequence"/>
</dbReference>
<protein>
    <submittedName>
        <fullName evidence="5">Peroxiredoxin (Alkyl hydroperoxide reductase subunit C)</fullName>
    </submittedName>
</protein>
<proteinExistence type="inferred from homology"/>
<evidence type="ECO:0000256" key="3">
    <source>
        <dbReference type="ARBA" id="ARBA00037420"/>
    </source>
</evidence>
<dbReference type="PANTHER" id="PTHR10681:SF128">
    <property type="entry name" value="THIOREDOXIN-DEPENDENT PEROXIDE REDUCTASE, MITOCHONDRIAL"/>
    <property type="match status" value="1"/>
</dbReference>
<dbReference type="Gene3D" id="3.40.30.10">
    <property type="entry name" value="Glutaredoxin"/>
    <property type="match status" value="1"/>
</dbReference>
<dbReference type="GO" id="GO:0008379">
    <property type="term" value="F:thioredoxin peroxidase activity"/>
    <property type="evidence" value="ECO:0007669"/>
    <property type="project" value="TreeGrafter"/>
</dbReference>
<sequence>MESALYTSKHCLQRGDPAPDFEAQAYCRGNRITVRLSDYRGQWVMLFFYSSDFTFV</sequence>
<name>A0A5S5APL7_9FIRM</name>
<dbReference type="InterPro" id="IPR000866">
    <property type="entry name" value="AhpC/TSA"/>
</dbReference>
<evidence type="ECO:0000313" key="6">
    <source>
        <dbReference type="Proteomes" id="UP000322294"/>
    </source>
</evidence>
<organism evidence="5 6">
    <name type="scientific">Thermosediminibacter litoriperuensis</name>
    <dbReference type="NCBI Taxonomy" id="291989"/>
    <lineage>
        <taxon>Bacteria</taxon>
        <taxon>Bacillati</taxon>
        <taxon>Bacillota</taxon>
        <taxon>Clostridia</taxon>
        <taxon>Thermosediminibacterales</taxon>
        <taxon>Thermosediminibacteraceae</taxon>
        <taxon>Thermosediminibacter</taxon>
    </lineage>
</organism>
<dbReference type="GO" id="GO:0006979">
    <property type="term" value="P:response to oxidative stress"/>
    <property type="evidence" value="ECO:0007669"/>
    <property type="project" value="TreeGrafter"/>
</dbReference>
<evidence type="ECO:0000256" key="1">
    <source>
        <dbReference type="ARBA" id="ARBA00009796"/>
    </source>
</evidence>
<dbReference type="EMBL" id="VNHO01000016">
    <property type="protein sequence ID" value="TYP53260.1"/>
    <property type="molecule type" value="Genomic_DNA"/>
</dbReference>
<dbReference type="GO" id="GO:0033554">
    <property type="term" value="P:cellular response to stress"/>
    <property type="evidence" value="ECO:0007669"/>
    <property type="project" value="TreeGrafter"/>
</dbReference>
<gene>
    <name evidence="5" type="ORF">LZ11_01611</name>
</gene>
<keyword evidence="6" id="KW-1185">Reference proteome</keyword>
<dbReference type="GO" id="GO:0005829">
    <property type="term" value="C:cytosol"/>
    <property type="evidence" value="ECO:0007669"/>
    <property type="project" value="TreeGrafter"/>
</dbReference>
<comment type="caution">
    <text evidence="5">The sequence shown here is derived from an EMBL/GenBank/DDBJ whole genome shotgun (WGS) entry which is preliminary data.</text>
</comment>
<dbReference type="InterPro" id="IPR036249">
    <property type="entry name" value="Thioredoxin-like_sf"/>
</dbReference>
<dbReference type="SUPFAM" id="SSF52833">
    <property type="entry name" value="Thioredoxin-like"/>
    <property type="match status" value="1"/>
</dbReference>
<dbReference type="AlphaFoldDB" id="A0A5S5APL7"/>
<comment type="function">
    <text evidence="3">Thiol-specific peroxidase that catalyzes the reduction of hydrogen peroxide and organic hydroperoxides to water and alcohols, respectively. Plays a role in cell protection against oxidative stress by detoxifying peroxides.</text>
</comment>
<evidence type="ECO:0000256" key="2">
    <source>
        <dbReference type="ARBA" id="ARBA00023002"/>
    </source>
</evidence>
<evidence type="ECO:0000259" key="4">
    <source>
        <dbReference type="Pfam" id="PF00578"/>
    </source>
</evidence>
<evidence type="ECO:0000313" key="5">
    <source>
        <dbReference type="EMBL" id="TYP53260.1"/>
    </source>
</evidence>